<feature type="domain" description="DUF3108" evidence="2">
    <location>
        <begin position="30"/>
        <end position="227"/>
    </location>
</feature>
<dbReference type="AlphaFoldDB" id="A0A5M8R1J3"/>
<keyword evidence="4" id="KW-1185">Reference proteome</keyword>
<evidence type="ECO:0000313" key="3">
    <source>
        <dbReference type="EMBL" id="KAA6441551.1"/>
    </source>
</evidence>
<dbReference type="RefSeq" id="WP_139010467.1">
    <property type="nucleotide sequence ID" value="NZ_VBSN01000013.1"/>
</dbReference>
<dbReference type="InterPro" id="IPR049279">
    <property type="entry name" value="DUF3108-like"/>
</dbReference>
<dbReference type="Gene3D" id="2.40.360.20">
    <property type="match status" value="1"/>
</dbReference>
<dbReference type="OrthoDB" id="665223at2"/>
<comment type="caution">
    <text evidence="3">The sequence shown here is derived from an EMBL/GenBank/DDBJ whole genome shotgun (WGS) entry which is preliminary data.</text>
</comment>
<accession>A0A5M8R1J3</accession>
<name>A0A5M8R1J3_9BACT</name>
<reference evidence="3 4" key="1">
    <citation type="submission" date="2019-05" db="EMBL/GenBank/DDBJ databases">
        <authorList>
            <person name="Qu J.-H."/>
        </authorList>
    </citation>
    <scope>NUCLEOTIDE SEQUENCE [LARGE SCALE GENOMIC DNA]</scope>
    <source>
        <strain evidence="3 4">NS28</strain>
    </source>
</reference>
<sequence>MKKILICCVLLICVSALYVRAQECAGIVLKEGGGFETSNFDSKGRPTGTFVYKIAQITKEGANTVFTVDMEFFNPKGKSELKNSYQMKCDGNVLQMDVRSLINHDQLKAFESMEMEFTYDNIEFPVKLSAGKKLKDASVKGKGKSGSTPVTFNMIVHNRNVTGQEKLTVPAGTFDAYKITSDMNVEMVMGIPVKVAMQSISYRVPGVIWDLKTENYRKGKLISYSELSRIY</sequence>
<gene>
    <name evidence="3" type="ORF">FEM33_02140</name>
</gene>
<dbReference type="EMBL" id="VBSN01000013">
    <property type="protein sequence ID" value="KAA6441551.1"/>
    <property type="molecule type" value="Genomic_DNA"/>
</dbReference>
<dbReference type="Proteomes" id="UP000323994">
    <property type="component" value="Unassembled WGS sequence"/>
</dbReference>
<feature type="signal peptide" evidence="1">
    <location>
        <begin position="1"/>
        <end position="21"/>
    </location>
</feature>
<keyword evidence="1" id="KW-0732">Signal</keyword>
<protein>
    <recommendedName>
        <fullName evidence="2">DUF3108 domain-containing protein</fullName>
    </recommendedName>
</protein>
<evidence type="ECO:0000259" key="2">
    <source>
        <dbReference type="Pfam" id="PF21347"/>
    </source>
</evidence>
<dbReference type="Pfam" id="PF21347">
    <property type="entry name" value="DUF3108_like"/>
    <property type="match status" value="1"/>
</dbReference>
<evidence type="ECO:0000313" key="4">
    <source>
        <dbReference type="Proteomes" id="UP000323994"/>
    </source>
</evidence>
<feature type="chain" id="PRO_5024271020" description="DUF3108 domain-containing protein" evidence="1">
    <location>
        <begin position="22"/>
        <end position="231"/>
    </location>
</feature>
<evidence type="ECO:0000256" key="1">
    <source>
        <dbReference type="SAM" id="SignalP"/>
    </source>
</evidence>
<organism evidence="3 4">
    <name type="scientific">Dyadobacter flavalbus</name>
    <dbReference type="NCBI Taxonomy" id="2579942"/>
    <lineage>
        <taxon>Bacteria</taxon>
        <taxon>Pseudomonadati</taxon>
        <taxon>Bacteroidota</taxon>
        <taxon>Cytophagia</taxon>
        <taxon>Cytophagales</taxon>
        <taxon>Spirosomataceae</taxon>
        <taxon>Dyadobacter</taxon>
    </lineage>
</organism>
<proteinExistence type="predicted"/>